<evidence type="ECO:0000313" key="2">
    <source>
        <dbReference type="Proteomes" id="UP001305414"/>
    </source>
</evidence>
<dbReference type="EMBL" id="JAWHQM010000033">
    <property type="protein sequence ID" value="KAK5633558.1"/>
    <property type="molecule type" value="Genomic_DNA"/>
</dbReference>
<accession>A0AAN7UUP5</accession>
<gene>
    <name evidence="1" type="ORF">RRF57_009272</name>
</gene>
<evidence type="ECO:0000313" key="1">
    <source>
        <dbReference type="EMBL" id="KAK5633558.1"/>
    </source>
</evidence>
<reference evidence="1 2" key="1">
    <citation type="submission" date="2023-10" db="EMBL/GenBank/DDBJ databases">
        <title>Draft genome sequence of Xylaria bambusicola isolate GMP-LS, the root and basal stem rot pathogen of sugarcane in Indonesia.</title>
        <authorList>
            <person name="Selvaraj P."/>
            <person name="Muralishankar V."/>
            <person name="Muruganantham S."/>
            <person name="Sp S."/>
            <person name="Haryani S."/>
            <person name="Lau K.J.X."/>
            <person name="Naqvi N.I."/>
        </authorList>
    </citation>
    <scope>NUCLEOTIDE SEQUENCE [LARGE SCALE GENOMIC DNA]</scope>
    <source>
        <strain evidence="1">GMP-LS</strain>
    </source>
</reference>
<organism evidence="1 2">
    <name type="scientific">Xylaria bambusicola</name>
    <dbReference type="NCBI Taxonomy" id="326684"/>
    <lineage>
        <taxon>Eukaryota</taxon>
        <taxon>Fungi</taxon>
        <taxon>Dikarya</taxon>
        <taxon>Ascomycota</taxon>
        <taxon>Pezizomycotina</taxon>
        <taxon>Sordariomycetes</taxon>
        <taxon>Xylariomycetidae</taxon>
        <taxon>Xylariales</taxon>
        <taxon>Xylariaceae</taxon>
        <taxon>Xylaria</taxon>
    </lineage>
</organism>
<keyword evidence="2" id="KW-1185">Reference proteome</keyword>
<dbReference type="AlphaFoldDB" id="A0AAN7UUP5"/>
<dbReference type="Proteomes" id="UP001305414">
    <property type="component" value="Unassembled WGS sequence"/>
</dbReference>
<protein>
    <submittedName>
        <fullName evidence="1">Uncharacterized protein</fullName>
    </submittedName>
</protein>
<proteinExistence type="predicted"/>
<name>A0AAN7UUP5_9PEZI</name>
<comment type="caution">
    <text evidence="1">The sequence shown here is derived from an EMBL/GenBank/DDBJ whole genome shotgun (WGS) entry which is preliminary data.</text>
</comment>
<sequence length="99" mass="10406">MSTFRDTSGIAMYPSTISTTSQMLSAHQAHGHQASDIAAATAAPTTPPMGATAPKQAKTIAFLCPGGYTDPKMARALGKQMAGPMPWNTRAKTIRTKLE</sequence>